<comment type="caution">
    <text evidence="1">The sequence shown here is derived from an EMBL/GenBank/DDBJ whole genome shotgun (WGS) entry which is preliminary data.</text>
</comment>
<reference evidence="2" key="1">
    <citation type="submission" date="2023-07" db="EMBL/GenBank/DDBJ databases">
        <title>FDA dAtabase for Regulatory Grade micrObial Sequences (FDA-ARGOS): Supporting development and validation of Infectious Disease Dx tests.</title>
        <authorList>
            <person name="Sproer C."/>
            <person name="Gronow S."/>
            <person name="Severitt S."/>
            <person name="Schroder I."/>
            <person name="Tallon L."/>
            <person name="Sadzewicz L."/>
            <person name="Zhao X."/>
            <person name="Boylan J."/>
            <person name="Ott S."/>
            <person name="Bowen H."/>
            <person name="Vavikolanu K."/>
            <person name="Hazen T."/>
            <person name="Aluvathingal J."/>
            <person name="Nadendla S."/>
            <person name="Lowell S."/>
            <person name="Myers T."/>
            <person name="Yan Y."/>
        </authorList>
    </citation>
    <scope>NUCLEOTIDE SEQUENCE [LARGE SCALE GENOMIC DNA]</scope>
    <source>
        <strain evidence="2">FDAARGOS_1538</strain>
    </source>
</reference>
<evidence type="ECO:0000313" key="1">
    <source>
        <dbReference type="EMBL" id="MCA2096070.1"/>
    </source>
</evidence>
<dbReference type="Proteomes" id="UP001198374">
    <property type="component" value="Unassembled WGS sequence"/>
</dbReference>
<name>A0ABS7YWG4_9FIRM</name>
<gene>
    <name evidence="1" type="ORF">LDJ82_03980</name>
</gene>
<accession>A0ABS7YWG4</accession>
<protein>
    <submittedName>
        <fullName evidence="1">Uncharacterized protein</fullName>
    </submittedName>
</protein>
<organism evidence="1 2">
    <name type="scientific">Anaerococcus degeneri</name>
    <dbReference type="NCBI Taxonomy" id="361500"/>
    <lineage>
        <taxon>Bacteria</taxon>
        <taxon>Bacillati</taxon>
        <taxon>Bacillota</taxon>
        <taxon>Tissierellia</taxon>
        <taxon>Tissierellales</taxon>
        <taxon>Peptoniphilaceae</taxon>
        <taxon>Anaerococcus</taxon>
    </lineage>
</organism>
<evidence type="ECO:0000313" key="2">
    <source>
        <dbReference type="Proteomes" id="UP001198374"/>
    </source>
</evidence>
<dbReference type="RefSeq" id="WP_209773585.1">
    <property type="nucleotide sequence ID" value="NZ_JAGGLO010000004.1"/>
</dbReference>
<dbReference type="EMBL" id="JAIWIY010000001">
    <property type="protein sequence ID" value="MCA2096070.1"/>
    <property type="molecule type" value="Genomic_DNA"/>
</dbReference>
<proteinExistence type="predicted"/>
<keyword evidence="2" id="KW-1185">Reference proteome</keyword>
<sequence>MDFKYQAGQDIKKVFHNSGEFAEITEFYLDNEPIVAKVVLDYSEYNDRKKAGRSEKDNVEGLYNVELIMYISLESLKKTPRKGQEIEINNEFYTIGKVKNEMGEIILYLERLME</sequence>